<protein>
    <recommendedName>
        <fullName evidence="3">Enhancer of rudimentary homolog</fullName>
    </recommendedName>
</protein>
<dbReference type="SUPFAM" id="SSF143875">
    <property type="entry name" value="ERH-like"/>
    <property type="match status" value="1"/>
</dbReference>
<evidence type="ECO:0000313" key="4">
    <source>
        <dbReference type="Ensembl" id="ENSPCOP00000012116.1"/>
    </source>
</evidence>
<dbReference type="Ensembl" id="ENSPCOT00000022708.1">
    <property type="protein sequence ID" value="ENSPCOP00000012116.1"/>
    <property type="gene ID" value="ENSPCOG00000017600.1"/>
</dbReference>
<dbReference type="GO" id="GO:0008327">
    <property type="term" value="F:methyl-CpG binding"/>
    <property type="evidence" value="ECO:0007669"/>
    <property type="project" value="Ensembl"/>
</dbReference>
<gene>
    <name evidence="4" type="primary">ERH</name>
</gene>
<proteinExistence type="inferred from homology"/>
<evidence type="ECO:0000256" key="1">
    <source>
        <dbReference type="ARBA" id="ARBA00003742"/>
    </source>
</evidence>
<evidence type="ECO:0000313" key="5">
    <source>
        <dbReference type="Proteomes" id="UP000233160"/>
    </source>
</evidence>
<dbReference type="GeneTree" id="ENSGT00390000003316"/>
<dbReference type="GO" id="GO:0034709">
    <property type="term" value="C:methylosome"/>
    <property type="evidence" value="ECO:0007669"/>
    <property type="project" value="Ensembl"/>
</dbReference>
<reference evidence="4" key="1">
    <citation type="submission" date="2025-08" db="UniProtKB">
        <authorList>
            <consortium name="Ensembl"/>
        </authorList>
    </citation>
    <scope>IDENTIFICATION</scope>
</reference>
<dbReference type="InterPro" id="IPR035912">
    <property type="entry name" value="EHR_sf"/>
</dbReference>
<dbReference type="PANTHER" id="PTHR12373:SF0">
    <property type="entry name" value="ENHANCER OF RUDIMENTARY HOMOLOG"/>
    <property type="match status" value="1"/>
</dbReference>
<dbReference type="AlphaFoldDB" id="A0A2K6FDQ1"/>
<evidence type="ECO:0000256" key="3">
    <source>
        <dbReference type="ARBA" id="ARBA00014423"/>
    </source>
</evidence>
<dbReference type="Gene3D" id="3.30.2260.10">
    <property type="entry name" value="Enhancer of rudimentary"/>
    <property type="match status" value="2"/>
</dbReference>
<dbReference type="STRING" id="379532.ENSPCOP00000012116"/>
<evidence type="ECO:0000256" key="2">
    <source>
        <dbReference type="ARBA" id="ARBA00007491"/>
    </source>
</evidence>
<name>A0A2K6FDQ1_PROCO</name>
<reference evidence="4" key="2">
    <citation type="submission" date="2025-09" db="UniProtKB">
        <authorList>
            <consortium name="Ensembl"/>
        </authorList>
    </citation>
    <scope>IDENTIFICATION</scope>
</reference>
<accession>A0A2K6FDQ1</accession>
<dbReference type="GO" id="GO:0030496">
    <property type="term" value="C:midbody"/>
    <property type="evidence" value="ECO:0007669"/>
    <property type="project" value="Ensembl"/>
</dbReference>
<keyword evidence="5" id="KW-1185">Reference proteome</keyword>
<comment type="similarity">
    <text evidence="2">Belongs to the E(R) family.</text>
</comment>
<dbReference type="PANTHER" id="PTHR12373">
    <property type="entry name" value="ENHANCER OF RUDIMENTARY ERH"/>
    <property type="match status" value="1"/>
</dbReference>
<organism evidence="4 5">
    <name type="scientific">Propithecus coquereli</name>
    <name type="common">Coquerel's sifaka</name>
    <name type="synonym">Propithecus verreauxi coquereli</name>
    <dbReference type="NCBI Taxonomy" id="379532"/>
    <lineage>
        <taxon>Eukaryota</taxon>
        <taxon>Metazoa</taxon>
        <taxon>Chordata</taxon>
        <taxon>Craniata</taxon>
        <taxon>Vertebrata</taxon>
        <taxon>Euteleostomi</taxon>
        <taxon>Mammalia</taxon>
        <taxon>Eutheria</taxon>
        <taxon>Euarchontoglires</taxon>
        <taxon>Primates</taxon>
        <taxon>Strepsirrhini</taxon>
        <taxon>Lemuriformes</taxon>
        <taxon>Indriidae</taxon>
        <taxon>Propithecus</taxon>
    </lineage>
</organism>
<sequence>MSHTILLVQPTKRPEGRTYADYESVNECMEYRADTQTYQPYNKDWIKEKIYVLLRRQAQQAGK</sequence>
<dbReference type="InterPro" id="IPR000781">
    <property type="entry name" value="ERH"/>
</dbReference>
<dbReference type="Pfam" id="PF01133">
    <property type="entry name" value="ER"/>
    <property type="match status" value="1"/>
</dbReference>
<comment type="function">
    <text evidence="1">May have a role in the cell cycle.</text>
</comment>
<dbReference type="GO" id="GO:0005634">
    <property type="term" value="C:nucleus"/>
    <property type="evidence" value="ECO:0007669"/>
    <property type="project" value="Ensembl"/>
</dbReference>
<dbReference type="Proteomes" id="UP000233160">
    <property type="component" value="Unassembled WGS sequence"/>
</dbReference>